<proteinExistence type="predicted"/>
<dbReference type="KEGG" id="kla:KLLA0_E03323g"/>
<protein>
    <submittedName>
        <fullName evidence="2">KLLA0E03323p</fullName>
    </submittedName>
</protein>
<sequence>MIPISKRIKRGTRKRTTCDDSESELLPLRAKSTNVKKRTGFDKNIRFLGDTNSVGGGKADKYMKQADYKDSDNLLFASDHVSIRLGELTPKRERRPKGSPQNSQRDQQEQRLIDSPNTSLQISDFDVPPESTSTPLPSPGKPNTSLINRSEEVRFSPIYHSTNYNWIPELHDPETIGQRIYSPPKTGKRYYRSLTAHKTSSGTSDDIAYHSSAGDATYHGSESNT</sequence>
<keyword evidence="3" id="KW-1185">Reference proteome</keyword>
<evidence type="ECO:0000256" key="1">
    <source>
        <dbReference type="SAM" id="MobiDB-lite"/>
    </source>
</evidence>
<feature type="compositionally biased region" description="Basic residues" evidence="1">
    <location>
        <begin position="1"/>
        <end position="15"/>
    </location>
</feature>
<dbReference type="AlphaFoldDB" id="Q6CPP4"/>
<evidence type="ECO:0000313" key="3">
    <source>
        <dbReference type="Proteomes" id="UP000000598"/>
    </source>
</evidence>
<feature type="region of interest" description="Disordered" evidence="1">
    <location>
        <begin position="86"/>
        <end position="146"/>
    </location>
</feature>
<accession>Q6CPP4</accession>
<gene>
    <name evidence="2" type="ORF">KLLA0_E03323g</name>
</gene>
<dbReference type="HOGENOM" id="CLU_1120185_0_0_1"/>
<dbReference type="Proteomes" id="UP000000598">
    <property type="component" value="Chromosome E"/>
</dbReference>
<dbReference type="InParanoid" id="Q6CPP4"/>
<dbReference type="EMBL" id="CR382125">
    <property type="protein sequence ID" value="CAG99182.1"/>
    <property type="molecule type" value="Genomic_DNA"/>
</dbReference>
<feature type="region of interest" description="Disordered" evidence="1">
    <location>
        <begin position="198"/>
        <end position="225"/>
    </location>
</feature>
<evidence type="ECO:0000313" key="2">
    <source>
        <dbReference type="EMBL" id="CAG99182.1"/>
    </source>
</evidence>
<reference evidence="2 3" key="1">
    <citation type="journal article" date="2004" name="Nature">
        <title>Genome evolution in yeasts.</title>
        <authorList>
            <consortium name="Genolevures"/>
            <person name="Dujon B."/>
            <person name="Sherman D."/>
            <person name="Fischer G."/>
            <person name="Durrens P."/>
            <person name="Casaregola S."/>
            <person name="Lafontaine I."/>
            <person name="de Montigny J."/>
            <person name="Marck C."/>
            <person name="Neuveglise C."/>
            <person name="Talla E."/>
            <person name="Goffard N."/>
            <person name="Frangeul L."/>
            <person name="Aigle M."/>
            <person name="Anthouard V."/>
            <person name="Babour A."/>
            <person name="Barbe V."/>
            <person name="Barnay S."/>
            <person name="Blanchin S."/>
            <person name="Beckerich J.M."/>
            <person name="Beyne E."/>
            <person name="Bleykasten C."/>
            <person name="Boisrame A."/>
            <person name="Boyer J."/>
            <person name="Cattolico L."/>
            <person name="Confanioleri F."/>
            <person name="de Daruvar A."/>
            <person name="Despons L."/>
            <person name="Fabre E."/>
            <person name="Fairhead C."/>
            <person name="Ferry-Dumazet H."/>
            <person name="Groppi A."/>
            <person name="Hantraye F."/>
            <person name="Hennequin C."/>
            <person name="Jauniaux N."/>
            <person name="Joyet P."/>
            <person name="Kachouri R."/>
            <person name="Kerrest A."/>
            <person name="Koszul R."/>
            <person name="Lemaire M."/>
            <person name="Lesur I."/>
            <person name="Ma L."/>
            <person name="Muller H."/>
            <person name="Nicaud J.M."/>
            <person name="Nikolski M."/>
            <person name="Oztas S."/>
            <person name="Ozier-Kalogeropoulos O."/>
            <person name="Pellenz S."/>
            <person name="Potier S."/>
            <person name="Richard G.F."/>
            <person name="Straub M.L."/>
            <person name="Suleau A."/>
            <person name="Swennene D."/>
            <person name="Tekaia F."/>
            <person name="Wesolowski-Louvel M."/>
            <person name="Westhof E."/>
            <person name="Wirth B."/>
            <person name="Zeniou-Meyer M."/>
            <person name="Zivanovic I."/>
            <person name="Bolotin-Fukuhara M."/>
            <person name="Thierry A."/>
            <person name="Bouchier C."/>
            <person name="Caudron B."/>
            <person name="Scarpelli C."/>
            <person name="Gaillardin C."/>
            <person name="Weissenbach J."/>
            <person name="Wincker P."/>
            <person name="Souciet J.L."/>
        </authorList>
    </citation>
    <scope>NUCLEOTIDE SEQUENCE [LARGE SCALE GENOMIC DNA]</scope>
    <source>
        <strain evidence="3">ATCC 8585 / CBS 2359 / DSM 70799 / NBRC 1267 / NRRL Y-1140 / WM37</strain>
    </source>
</reference>
<dbReference type="PaxDb" id="284590-Q6CPP4"/>
<organism evidence="2 3">
    <name type="scientific">Kluyveromyces lactis (strain ATCC 8585 / CBS 2359 / DSM 70799 / NBRC 1267 / NRRL Y-1140 / WM37)</name>
    <name type="common">Yeast</name>
    <name type="synonym">Candida sphaerica</name>
    <dbReference type="NCBI Taxonomy" id="284590"/>
    <lineage>
        <taxon>Eukaryota</taxon>
        <taxon>Fungi</taxon>
        <taxon>Dikarya</taxon>
        <taxon>Ascomycota</taxon>
        <taxon>Saccharomycotina</taxon>
        <taxon>Saccharomycetes</taxon>
        <taxon>Saccharomycetales</taxon>
        <taxon>Saccharomycetaceae</taxon>
        <taxon>Kluyveromyces</taxon>
    </lineage>
</organism>
<feature type="region of interest" description="Disordered" evidence="1">
    <location>
        <begin position="1"/>
        <end position="22"/>
    </location>
</feature>
<name>Q6CPP4_KLULA</name>